<name>A0ABR9JIH5_9ACTN</name>
<gene>
    <name evidence="2" type="ORF">H4W34_000039</name>
</gene>
<dbReference type="RefSeq" id="WP_192757249.1">
    <property type="nucleotide sequence ID" value="NZ_JADBDZ010000001.1"/>
</dbReference>
<organism evidence="2 3">
    <name type="scientific">Actinomadura algeriensis</name>
    <dbReference type="NCBI Taxonomy" id="1679523"/>
    <lineage>
        <taxon>Bacteria</taxon>
        <taxon>Bacillati</taxon>
        <taxon>Actinomycetota</taxon>
        <taxon>Actinomycetes</taxon>
        <taxon>Streptosporangiales</taxon>
        <taxon>Thermomonosporaceae</taxon>
        <taxon>Actinomadura</taxon>
    </lineage>
</organism>
<dbReference type="SUPFAM" id="SSF116726">
    <property type="entry name" value="TrkA C-terminal domain-like"/>
    <property type="match status" value="1"/>
</dbReference>
<dbReference type="Gene3D" id="3.30.70.1450">
    <property type="entry name" value="Regulator of K+ conductance, C-terminal domain"/>
    <property type="match status" value="1"/>
</dbReference>
<evidence type="ECO:0000313" key="3">
    <source>
        <dbReference type="Proteomes" id="UP000627838"/>
    </source>
</evidence>
<dbReference type="InterPro" id="IPR006037">
    <property type="entry name" value="RCK_C"/>
</dbReference>
<accession>A0ABR9JIH5</accession>
<protein>
    <submittedName>
        <fullName evidence="2">TrkA domain protein</fullName>
    </submittedName>
</protein>
<feature type="domain" description="RCK C-terminal" evidence="1">
    <location>
        <begin position="70"/>
        <end position="150"/>
    </location>
</feature>
<dbReference type="EMBL" id="JADBDZ010000001">
    <property type="protein sequence ID" value="MBE1530206.1"/>
    <property type="molecule type" value="Genomic_DNA"/>
</dbReference>
<dbReference type="InterPro" id="IPR058776">
    <property type="entry name" value="KhtT-like_N"/>
</dbReference>
<dbReference type="Pfam" id="PF25991">
    <property type="entry name" value="KhtT_N"/>
    <property type="match status" value="1"/>
</dbReference>
<proteinExistence type="predicted"/>
<reference evidence="2 3" key="1">
    <citation type="submission" date="2020-10" db="EMBL/GenBank/DDBJ databases">
        <title>Sequencing the genomes of 1000 actinobacteria strains.</title>
        <authorList>
            <person name="Klenk H.-P."/>
        </authorList>
    </citation>
    <scope>NUCLEOTIDE SEQUENCE [LARGE SCALE GENOMIC DNA]</scope>
    <source>
        <strain evidence="2 3">DSM 46744</strain>
    </source>
</reference>
<keyword evidence="3" id="KW-1185">Reference proteome</keyword>
<dbReference type="InterPro" id="IPR036721">
    <property type="entry name" value="RCK_C_sf"/>
</dbReference>
<dbReference type="Pfam" id="PF02080">
    <property type="entry name" value="TrkA_C"/>
    <property type="match status" value="1"/>
</dbReference>
<evidence type="ECO:0000259" key="1">
    <source>
        <dbReference type="PROSITE" id="PS51202"/>
    </source>
</evidence>
<sequence>MLLDRTNLPRTGTSYMFTTAAGQHAGVVAHRDGRRELVLRGPHGVTGTIALTGSESRTVAELLGGPTVVDDVPHLAVADLRAVHIPVAATSPYDGRPLDDVRTRASIVAVLRDGRTIDAPSGGLRLRHGDAVIAVGAGPAIGELRRLLAR</sequence>
<dbReference type="Proteomes" id="UP000627838">
    <property type="component" value="Unassembled WGS sequence"/>
</dbReference>
<comment type="caution">
    <text evidence="2">The sequence shown here is derived from an EMBL/GenBank/DDBJ whole genome shotgun (WGS) entry which is preliminary data.</text>
</comment>
<evidence type="ECO:0000313" key="2">
    <source>
        <dbReference type="EMBL" id="MBE1530206.1"/>
    </source>
</evidence>
<dbReference type="PROSITE" id="PS51202">
    <property type="entry name" value="RCK_C"/>
    <property type="match status" value="1"/>
</dbReference>